<dbReference type="AlphaFoldDB" id="A0A1B6GF62"/>
<keyword evidence="1" id="KW-1133">Transmembrane helix</keyword>
<organism evidence="2">
    <name type="scientific">Cuerna arida</name>
    <dbReference type="NCBI Taxonomy" id="1464854"/>
    <lineage>
        <taxon>Eukaryota</taxon>
        <taxon>Metazoa</taxon>
        <taxon>Ecdysozoa</taxon>
        <taxon>Arthropoda</taxon>
        <taxon>Hexapoda</taxon>
        <taxon>Insecta</taxon>
        <taxon>Pterygota</taxon>
        <taxon>Neoptera</taxon>
        <taxon>Paraneoptera</taxon>
        <taxon>Hemiptera</taxon>
        <taxon>Auchenorrhyncha</taxon>
        <taxon>Membracoidea</taxon>
        <taxon>Cicadellidae</taxon>
        <taxon>Cicadellinae</taxon>
        <taxon>Proconiini</taxon>
        <taxon>Cuerna</taxon>
    </lineage>
</organism>
<gene>
    <name evidence="2" type="ORF">g.48920</name>
</gene>
<evidence type="ECO:0000256" key="1">
    <source>
        <dbReference type="SAM" id="Phobius"/>
    </source>
</evidence>
<accession>A0A1B6GF62</accession>
<evidence type="ECO:0000313" key="2">
    <source>
        <dbReference type="EMBL" id="JAS61068.1"/>
    </source>
</evidence>
<reference evidence="2" key="1">
    <citation type="submission" date="2015-11" db="EMBL/GenBank/DDBJ databases">
        <title>De novo transcriptome assembly of four potential Pierce s Disease insect vectors from Arizona vineyards.</title>
        <authorList>
            <person name="Tassone E.E."/>
        </authorList>
    </citation>
    <scope>NUCLEOTIDE SEQUENCE</scope>
</reference>
<proteinExistence type="predicted"/>
<feature type="transmembrane region" description="Helical" evidence="1">
    <location>
        <begin position="59"/>
        <end position="75"/>
    </location>
</feature>
<protein>
    <submittedName>
        <fullName evidence="2">Uncharacterized protein</fullName>
    </submittedName>
</protein>
<keyword evidence="1" id="KW-0472">Membrane</keyword>
<name>A0A1B6GF62_9HEMI</name>
<feature type="transmembrane region" description="Helical" evidence="1">
    <location>
        <begin position="20"/>
        <end position="39"/>
    </location>
</feature>
<dbReference type="EMBL" id="GECZ01008701">
    <property type="protein sequence ID" value="JAS61068.1"/>
    <property type="molecule type" value="Transcribed_RNA"/>
</dbReference>
<keyword evidence="1" id="KW-0812">Transmembrane</keyword>
<feature type="transmembrane region" description="Helical" evidence="1">
    <location>
        <begin position="113"/>
        <end position="136"/>
    </location>
</feature>
<sequence>MDIMEKCEGCLRNFKNASFLLKFIALLLNIVNVILWRVPEEGSTGAMEVWEECVFAHSVPAYMVVLSGMVVIYSLGEQPDKWFHRLFFVPGVVLFATTATNTLLNYLEYPSMGTVSVVMSVLCFLIAFVMVLDLLLHENLFGF</sequence>
<feature type="transmembrane region" description="Helical" evidence="1">
    <location>
        <begin position="87"/>
        <end position="107"/>
    </location>
</feature>